<gene>
    <name evidence="3" type="ORF">BBBOND_0004760</name>
</gene>
<dbReference type="OrthoDB" id="10254720at2759"/>
<keyword evidence="1" id="KW-0175">Coiled coil</keyword>
<name>A0A061BQS4_BABBI</name>
<dbReference type="EMBL" id="LK055185">
    <property type="protein sequence ID" value="CDR71818.1"/>
    <property type="molecule type" value="Genomic_DNA"/>
</dbReference>
<feature type="coiled-coil region" evidence="1">
    <location>
        <begin position="239"/>
        <end position="313"/>
    </location>
</feature>
<evidence type="ECO:0000256" key="1">
    <source>
        <dbReference type="SAM" id="Coils"/>
    </source>
</evidence>
<protein>
    <recommendedName>
        <fullName evidence="4">C3H1-type domain-containing protein</fullName>
    </recommendedName>
</protein>
<dbReference type="KEGG" id="bbig:BBBOND_0004760"/>
<dbReference type="RefSeq" id="XP_012770761.1">
    <property type="nucleotide sequence ID" value="XM_012915307.1"/>
</dbReference>
<dbReference type="GeneID" id="24562035"/>
<sequence>MTSINHPNNLCLVTLHFPSFTSCHCPDHVPPRELDKKFDKILNLKITSTNNPINILTNLCTGLETFLGFNSESKGYDGTGIVYSDLDRLCDAVMGFLSGVLGAVKNENEVTTYDNYMTKKLNEVLDTLTKNIGSGRAGLAASVRAVKEWLEGYGKSVNQKCEDVKTPLILIRNDINNVEQKFQEQKNKTLRDQHKAWKHILELYLGHADVAEKAQDKLDSQLIRKLETPVTAIKDAVKLLEESARNKKLAEELKAVDEELLRQRRSIENRMAQEFRNLRENLTALTEMKDEKFARLKNVVKEAKVEANKLISEYKGTYNNEIDRLFKEVTIALNDITKKSGPERKCKLNELFGQIKKKVSNIGIEIGSSNVELAEWKVAAGNVLENAMRTCEDVVEKLNITSNNDLKTPLHRVKLKATELNDAYQGANNKLQQVAQKAEAAFKQLGTLHTDVKEKVPKGLDDFNNGAVEWNVNGQIVALTSSITSNVEGYMKELSATFTDAAASASWSGNLRPGVTKLVGALQNGNLGTELKILGGVLQQANSKAHNNINDALYNLEITLSHFKQAMVHWGELPSEFSSHDILKDLKGAFSTKAIADTFKTNLGTLLQQAAQKGVDELNRQIQAAREITAIKTVDTTVDAVVSAIDTNNAQITEAVGNIESQLVSISTMVKEEPTKTKQTVNDYLADLKTMMTLNNDDVKLLAKYLPPLPAVSVKGLMNIQAKLADLHRRICNIPTNGDADTKEIARIIKYLEEIPEQVEERRRTALTKMMALESNIDLLHKLLDNVDVNVTLAETDIQSSIDSINNALKQAVAKCQATISSAFSTLTAAVRTLFAEQKKADLHALKGVVEEQMKVIEGIIDKDKRTGIKGLLKAVNGMKVTIISSDSPTFPTSTTELLDNIKKDLPLSTPFTKGHFTQLSTKFHDYYKNVDTYIKDQVKPPTSPPPTNPASKLTKIKDDFDKLLTHLSASNSTKKYNYDKTFVDLLTTLSSSLHLLSPSHFANPRHPELLDAVRAGLDGFVKELGRVYVNGYDGSENVTFFGFNTKLMTDDGKNCAKIFLTILKTLRTNLYDLYEKCEDNKGKWKNDNICLYDVDKQYKANGNPLGHWFQRRGYKVPKDKNTQDGELRNSEGLKGTKITELCDNEIKGVESTIKDVLKSYKILDGEEVKLSNVLSFLYRFMLRDYYKVCHLTYRPNPISPTTIYQMMQWLPGLVFNPMFGKVCDYAKELFSKPDGYKDKKYDEIPVGELQLSATTNIKYDDVKNKIANACLYSHDTLIAIVGHGHAGGRYAADFFTNEDNFIYPSSPSACFDMLVDVLNRVYFQLYFLYKQCYNGRTRGGWEDCYYGRHVGGSAWTCNEEQCGNLSCPQKTEQIGEQTAGQTADQNGKQAADQTCDQHPTCGVKSPLQSYLEDGLQGFLPHQLTKVGCGVKCLVTNHFGKPCLTPMGFSDIGIAASHTKDGKYLKEALHNFCSSQTHLAKLCGMLNCLLRQAPQTLGDMFAFYYRFLDQWSKDNEHKKPAFESAVKRANFGDSTTELDVASIQNSSDHKKHVSNDGKNYTGDLFTLFFCNRSTRATVPCGPYLQSLSNDMRVYFSKNNGGAYLSWVVYMTETFYDLLKKLYDECCKNCNKPGSRCHDRSCVRDCQVNYCYKHNTPTPGQESGKFIANIRHGKLCTSIVQCRNTHATLYAAGFTFGSPSALTDHAEKTKRTCQDFCKALEKVCSDSSVLARLVHEYIPKFLWQIREKFFWTTVALWSASFFYLIIVMVGRLDVLHIRSHLRIPSSHRITAQSLLAAAQVGRLAKISYLQP</sequence>
<evidence type="ECO:0000256" key="2">
    <source>
        <dbReference type="SAM" id="Phobius"/>
    </source>
</evidence>
<proteinExistence type="predicted"/>
<feature type="coiled-coil region" evidence="1">
    <location>
        <begin position="410"/>
        <end position="444"/>
    </location>
</feature>
<evidence type="ECO:0000313" key="3">
    <source>
        <dbReference type="EMBL" id="CDR71818.1"/>
    </source>
</evidence>
<keyword evidence="2" id="KW-0812">Transmembrane</keyword>
<feature type="transmembrane region" description="Helical" evidence="2">
    <location>
        <begin position="1748"/>
        <end position="1771"/>
    </location>
</feature>
<accession>A0A061BQS4</accession>
<dbReference type="VEuPathDB" id="PiroplasmaDB:BBBOND_0004760"/>
<keyword evidence="2" id="KW-1133">Transmembrane helix</keyword>
<reference evidence="3" key="2">
    <citation type="submission" date="2014-06" db="EMBL/GenBank/DDBJ databases">
        <authorList>
            <person name="Aslett M."/>
            <person name="De Silva Nishadi"/>
        </authorList>
    </citation>
    <scope>NUCLEOTIDE SEQUENCE</scope>
    <source>
        <strain evidence="3">Bond</strain>
    </source>
</reference>
<organism evidence="3">
    <name type="scientific">Babesia bigemina</name>
    <dbReference type="NCBI Taxonomy" id="5866"/>
    <lineage>
        <taxon>Eukaryota</taxon>
        <taxon>Sar</taxon>
        <taxon>Alveolata</taxon>
        <taxon>Apicomplexa</taxon>
        <taxon>Aconoidasida</taxon>
        <taxon>Piroplasmida</taxon>
        <taxon>Babesiidae</taxon>
        <taxon>Babesia</taxon>
    </lineage>
</organism>
<evidence type="ECO:0008006" key="4">
    <source>
        <dbReference type="Google" id="ProtNLM"/>
    </source>
</evidence>
<keyword evidence="2" id="KW-0472">Membrane</keyword>
<reference evidence="3" key="1">
    <citation type="journal article" date="2014" name="Nucleic Acids Res.">
        <title>The evolutionary dynamics of variant antigen genes in Babesia reveal a history of genomic innovation underlying host-parasite interaction.</title>
        <authorList>
            <person name="Jackson A.P."/>
            <person name="Otto T.D."/>
            <person name="Darby A."/>
            <person name="Ramaprasad A."/>
            <person name="Xia D."/>
            <person name="Echaide I.E."/>
            <person name="Farber M."/>
            <person name="Gahlot S."/>
            <person name="Gamble J."/>
            <person name="Gupta D."/>
            <person name="Gupta Y."/>
            <person name="Jackson L."/>
            <person name="Malandrin L."/>
            <person name="Malas T.B."/>
            <person name="Moussa E."/>
            <person name="Nair M."/>
            <person name="Reid AJ."/>
            <person name="Sanders M."/>
            <person name="Sharma J."/>
            <person name="Tracey A."/>
            <person name="Quail M.A."/>
            <person name="Weir W."/>
            <person name="Wastling J.M."/>
            <person name="Hall N."/>
            <person name="Willadsen P."/>
            <person name="Lingelbach K."/>
            <person name="Shiels B."/>
            <person name="Tait A."/>
            <person name="Berriman M."/>
            <person name="Allred D.R."/>
            <person name="Pain A."/>
        </authorList>
    </citation>
    <scope>NUCLEOTIDE SEQUENCE</scope>
    <source>
        <strain evidence="3">Bond</strain>
    </source>
</reference>